<dbReference type="SMART" id="SM00411">
    <property type="entry name" value="BHL"/>
    <property type="match status" value="1"/>
</dbReference>
<dbReference type="Proteomes" id="UP000594688">
    <property type="component" value="Chromosome"/>
</dbReference>
<protein>
    <submittedName>
        <fullName evidence="5">HU family DNA-binding protein</fullName>
    </submittedName>
</protein>
<dbReference type="GO" id="GO:0030261">
    <property type="term" value="P:chromosome condensation"/>
    <property type="evidence" value="ECO:0007669"/>
    <property type="project" value="UniProtKB-KW"/>
</dbReference>
<evidence type="ECO:0000313" key="6">
    <source>
        <dbReference type="Proteomes" id="UP000594688"/>
    </source>
</evidence>
<dbReference type="GO" id="GO:0030527">
    <property type="term" value="F:structural constituent of chromatin"/>
    <property type="evidence" value="ECO:0007669"/>
    <property type="project" value="InterPro"/>
</dbReference>
<keyword evidence="3 5" id="KW-0238">DNA-binding</keyword>
<dbReference type="Gene3D" id="4.10.520.10">
    <property type="entry name" value="IHF-like DNA-binding proteins"/>
    <property type="match status" value="1"/>
</dbReference>
<dbReference type="PANTHER" id="PTHR33175:SF3">
    <property type="entry name" value="DNA-BINDING PROTEIN HU-BETA"/>
    <property type="match status" value="1"/>
</dbReference>
<evidence type="ECO:0000313" key="5">
    <source>
        <dbReference type="EMBL" id="QPJ60574.1"/>
    </source>
</evidence>
<dbReference type="GO" id="GO:0003677">
    <property type="term" value="F:DNA binding"/>
    <property type="evidence" value="ECO:0007669"/>
    <property type="project" value="UniProtKB-KW"/>
</dbReference>
<dbReference type="SUPFAM" id="SSF47729">
    <property type="entry name" value="IHF-like DNA-binding proteins"/>
    <property type="match status" value="1"/>
</dbReference>
<evidence type="ECO:0000256" key="4">
    <source>
        <dbReference type="RuleBase" id="RU003939"/>
    </source>
</evidence>
<evidence type="ECO:0000256" key="1">
    <source>
        <dbReference type="ARBA" id="ARBA00010529"/>
    </source>
</evidence>
<reference evidence="5 6" key="1">
    <citation type="submission" date="2020-02" db="EMBL/GenBank/DDBJ databases">
        <title>Genomic and physiological characterization of two novel Nitrospinaceae genera.</title>
        <authorList>
            <person name="Mueller A.J."/>
            <person name="Jung M.-Y."/>
            <person name="Strachan C.R."/>
            <person name="Herbold C.W."/>
            <person name="Kirkegaard R.H."/>
            <person name="Daims H."/>
        </authorList>
    </citation>
    <scope>NUCLEOTIDE SEQUENCE [LARGE SCALE GENOMIC DNA]</scope>
    <source>
        <strain evidence="5">EB</strain>
    </source>
</reference>
<comment type="similarity">
    <text evidence="1 4">Belongs to the bacterial histone-like protein family.</text>
</comment>
<dbReference type="InterPro" id="IPR010992">
    <property type="entry name" value="IHF-like_DNA-bd_dom_sf"/>
</dbReference>
<dbReference type="InterPro" id="IPR000119">
    <property type="entry name" value="Hist_DNA-bd"/>
</dbReference>
<organism evidence="5 6">
    <name type="scientific">Candidatus Nitronauta litoralis</name>
    <dbReference type="NCBI Taxonomy" id="2705533"/>
    <lineage>
        <taxon>Bacteria</taxon>
        <taxon>Pseudomonadati</taxon>
        <taxon>Nitrospinota/Tectimicrobiota group</taxon>
        <taxon>Nitrospinota</taxon>
        <taxon>Nitrospinia</taxon>
        <taxon>Nitrospinales</taxon>
        <taxon>Nitrospinaceae</taxon>
        <taxon>Candidatus Nitronauta</taxon>
    </lineage>
</organism>
<dbReference type="PRINTS" id="PR01727">
    <property type="entry name" value="DNABINDINGHU"/>
</dbReference>
<keyword evidence="2" id="KW-0226">DNA condensation</keyword>
<sequence>MIRSDLAEKLAIRMNISKLEADRLILAFCDAVEANLKIDGKVAIQGFGSFVLKEYRPRVGKKPVSGEEIEIPARKKPAFRPSKDLLQLINTEREPRVITQVKESPGISASF</sequence>
<name>A0A7T0FYT4_9BACT</name>
<proteinExistence type="inferred from homology"/>
<dbReference type="GO" id="GO:0005829">
    <property type="term" value="C:cytosol"/>
    <property type="evidence" value="ECO:0007669"/>
    <property type="project" value="TreeGrafter"/>
</dbReference>
<dbReference type="EMBL" id="CP048685">
    <property type="protein sequence ID" value="QPJ60574.1"/>
    <property type="molecule type" value="Genomic_DNA"/>
</dbReference>
<evidence type="ECO:0000256" key="3">
    <source>
        <dbReference type="ARBA" id="ARBA00023125"/>
    </source>
</evidence>
<accession>A0A7T0FYT4</accession>
<gene>
    <name evidence="5" type="ORF">G3M70_01195</name>
</gene>
<dbReference type="Pfam" id="PF00216">
    <property type="entry name" value="Bac_DNA_binding"/>
    <property type="match status" value="1"/>
</dbReference>
<dbReference type="PANTHER" id="PTHR33175">
    <property type="entry name" value="DNA-BINDING PROTEIN HU"/>
    <property type="match status" value="1"/>
</dbReference>
<evidence type="ECO:0000256" key="2">
    <source>
        <dbReference type="ARBA" id="ARBA00023067"/>
    </source>
</evidence>
<dbReference type="KEGG" id="nli:G3M70_01195"/>
<dbReference type="CDD" id="cd13831">
    <property type="entry name" value="HU"/>
    <property type="match status" value="1"/>
</dbReference>
<dbReference type="AlphaFoldDB" id="A0A7T0FYT4"/>